<evidence type="ECO:0000256" key="4">
    <source>
        <dbReference type="ARBA" id="ARBA00022989"/>
    </source>
</evidence>
<proteinExistence type="predicted"/>
<keyword evidence="2" id="KW-1003">Cell membrane</keyword>
<comment type="subcellular location">
    <subcellularLocation>
        <location evidence="1">Cell membrane</location>
        <topology evidence="1">Multi-pass membrane protein</topology>
    </subcellularLocation>
</comment>
<protein>
    <submittedName>
        <fullName evidence="8">ABC transporter permease</fullName>
    </submittedName>
</protein>
<gene>
    <name evidence="8" type="ORF">EUA98_17015</name>
</gene>
<evidence type="ECO:0000256" key="5">
    <source>
        <dbReference type="ARBA" id="ARBA00023136"/>
    </source>
</evidence>
<feature type="transmembrane region" description="Helical" evidence="6">
    <location>
        <begin position="15"/>
        <end position="34"/>
    </location>
</feature>
<evidence type="ECO:0000256" key="1">
    <source>
        <dbReference type="ARBA" id="ARBA00004651"/>
    </source>
</evidence>
<dbReference type="Proteomes" id="UP000293764">
    <property type="component" value="Unassembled WGS sequence"/>
</dbReference>
<organism evidence="8 9">
    <name type="scientific">Pengzhenrongella frigida</name>
    <dbReference type="NCBI Taxonomy" id="1259133"/>
    <lineage>
        <taxon>Bacteria</taxon>
        <taxon>Bacillati</taxon>
        <taxon>Actinomycetota</taxon>
        <taxon>Actinomycetes</taxon>
        <taxon>Micrococcales</taxon>
        <taxon>Pengzhenrongella</taxon>
    </lineage>
</organism>
<dbReference type="PANTHER" id="PTHR30294">
    <property type="entry name" value="MEMBRANE COMPONENT OF ABC TRANSPORTER YHHJ-RELATED"/>
    <property type="match status" value="1"/>
</dbReference>
<dbReference type="InterPro" id="IPR051449">
    <property type="entry name" value="ABC-2_transporter_component"/>
</dbReference>
<dbReference type="EMBL" id="SDWW01000053">
    <property type="protein sequence ID" value="RYV49790.1"/>
    <property type="molecule type" value="Genomic_DNA"/>
</dbReference>
<evidence type="ECO:0000313" key="9">
    <source>
        <dbReference type="Proteomes" id="UP000293764"/>
    </source>
</evidence>
<feature type="transmembrane region" description="Helical" evidence="6">
    <location>
        <begin position="301"/>
        <end position="322"/>
    </location>
</feature>
<comment type="caution">
    <text evidence="8">The sequence shown here is derived from an EMBL/GenBank/DDBJ whole genome shotgun (WGS) entry which is preliminary data.</text>
</comment>
<keyword evidence="9" id="KW-1185">Reference proteome</keyword>
<feature type="domain" description="ABC-2 type transporter transmembrane" evidence="7">
    <location>
        <begin position="13"/>
        <end position="372"/>
    </location>
</feature>
<dbReference type="PANTHER" id="PTHR30294:SF29">
    <property type="entry name" value="MULTIDRUG ABC TRANSPORTER PERMEASE YBHS-RELATED"/>
    <property type="match status" value="1"/>
</dbReference>
<reference evidence="8 9" key="1">
    <citation type="submission" date="2019-01" db="EMBL/GenBank/DDBJ databases">
        <title>Novel species of Cellulomonas.</title>
        <authorList>
            <person name="Liu Q."/>
            <person name="Xin Y.-H."/>
        </authorList>
    </citation>
    <scope>NUCLEOTIDE SEQUENCE [LARGE SCALE GENOMIC DNA]</scope>
    <source>
        <strain evidence="8 9">HLT2-17</strain>
    </source>
</reference>
<evidence type="ECO:0000256" key="2">
    <source>
        <dbReference type="ARBA" id="ARBA00022475"/>
    </source>
</evidence>
<sequence length="382" mass="38248">MTASDLRQRVRDRSVIIFALVVPLALMFVFNLTLGGAADQSLDPVTVAVSAPADDTLAPILIASLTQVDGVDVTVDEVSADEARDRARSGTAELGVVIPEGFGDAVRQGEETVVAVTEGDGSGLESDILLTVMQGVLAQLSAGAVTAAAGAQSGVPAEDLGALAQQAATQAAGLNLTEGEAANEQLSIAGALVAGQAGLFLLFTVGFGVLGLIAEREQGTLARLRSMPMRPGLIVTAKGLVSFILGFVATGVLLTAGSIFFGVSFGSPVAVAVLIVCAVAAATSLMFIIARAARTAEQASALQTILALVLAISGGAFFPLTATGALDTVLGLNPIAAFTRGLGITSGGGGLGDIGVPVAIMLTFAVVGLAASRLVPDRGRDL</sequence>
<dbReference type="Gene3D" id="3.40.1710.10">
    <property type="entry name" value="abc type-2 transporter like domain"/>
    <property type="match status" value="1"/>
</dbReference>
<feature type="transmembrane region" description="Helical" evidence="6">
    <location>
        <begin position="354"/>
        <end position="375"/>
    </location>
</feature>
<keyword evidence="4 6" id="KW-1133">Transmembrane helix</keyword>
<feature type="transmembrane region" description="Helical" evidence="6">
    <location>
        <begin position="188"/>
        <end position="214"/>
    </location>
</feature>
<dbReference type="GO" id="GO:0140359">
    <property type="term" value="F:ABC-type transporter activity"/>
    <property type="evidence" value="ECO:0007669"/>
    <property type="project" value="InterPro"/>
</dbReference>
<keyword evidence="5 6" id="KW-0472">Membrane</keyword>
<name>A0A4Q5MW52_9MICO</name>
<evidence type="ECO:0000256" key="6">
    <source>
        <dbReference type="SAM" id="Phobius"/>
    </source>
</evidence>
<feature type="transmembrane region" description="Helical" evidence="6">
    <location>
        <begin position="235"/>
        <end position="263"/>
    </location>
</feature>
<feature type="transmembrane region" description="Helical" evidence="6">
    <location>
        <begin position="269"/>
        <end position="289"/>
    </location>
</feature>
<accession>A0A4Q5MW52</accession>
<evidence type="ECO:0000259" key="7">
    <source>
        <dbReference type="Pfam" id="PF12698"/>
    </source>
</evidence>
<keyword evidence="3 6" id="KW-0812">Transmembrane</keyword>
<dbReference type="InterPro" id="IPR013525">
    <property type="entry name" value="ABC2_TM"/>
</dbReference>
<dbReference type="Pfam" id="PF12698">
    <property type="entry name" value="ABC2_membrane_3"/>
    <property type="match status" value="1"/>
</dbReference>
<dbReference type="OrthoDB" id="161250at2"/>
<evidence type="ECO:0000313" key="8">
    <source>
        <dbReference type="EMBL" id="RYV49790.1"/>
    </source>
</evidence>
<evidence type="ECO:0000256" key="3">
    <source>
        <dbReference type="ARBA" id="ARBA00022692"/>
    </source>
</evidence>
<dbReference type="AlphaFoldDB" id="A0A4Q5MW52"/>
<dbReference type="GO" id="GO:0005886">
    <property type="term" value="C:plasma membrane"/>
    <property type="evidence" value="ECO:0007669"/>
    <property type="project" value="UniProtKB-SubCell"/>
</dbReference>